<sequence>MQLSAKLIVVVGVLCAAMLAMGGLPLVTAHVHASKASIGYEHVTCGSVVKLTHAPTGAKLHSHEVKYGTGSTQQSVTGFPQADDTNSYWTVRGPHDEYCERGHPIKCGDVVRLTHLNTRRNLHSHQFQSPLSGLVEVSAFGEGGNGDAGDNWKAECTGSHWMRNADVRLRHVTTGQYLHITGRHQFGRPIQGQHEVAAYARPSNENVWRAEEGIYIKYERPETDEDDE</sequence>
<keyword evidence="4" id="KW-0808">Transferase</keyword>
<evidence type="ECO:0000256" key="2">
    <source>
        <dbReference type="ARBA" id="ARBA00022737"/>
    </source>
</evidence>
<accession>A0A0D2WV25</accession>
<dbReference type="SMART" id="SM00472">
    <property type="entry name" value="MIR"/>
    <property type="match status" value="3"/>
</dbReference>
<evidence type="ECO:0000259" key="3">
    <source>
        <dbReference type="PROSITE" id="PS50919"/>
    </source>
</evidence>
<dbReference type="eggNOG" id="KOG3358">
    <property type="taxonomic scope" value="Eukaryota"/>
</dbReference>
<protein>
    <submittedName>
        <fullName evidence="4">Mannosyltransferase</fullName>
    </submittedName>
</protein>
<dbReference type="PhylomeDB" id="A0A0D2WV25"/>
<reference evidence="5" key="1">
    <citation type="submission" date="2011-02" db="EMBL/GenBank/DDBJ databases">
        <title>The Genome Sequence of Capsaspora owczarzaki ATCC 30864.</title>
        <authorList>
            <person name="Russ C."/>
            <person name="Cuomo C."/>
            <person name="Burger G."/>
            <person name="Gray M.W."/>
            <person name="Holland P.W.H."/>
            <person name="King N."/>
            <person name="Lang F.B.F."/>
            <person name="Roger A.J."/>
            <person name="Ruiz-Trillo I."/>
            <person name="Young S.K."/>
            <person name="Zeng Q."/>
            <person name="Gargeya S."/>
            <person name="Alvarado L."/>
            <person name="Berlin A."/>
            <person name="Chapman S.B."/>
            <person name="Chen Z."/>
            <person name="Freedman E."/>
            <person name="Gellesch M."/>
            <person name="Goldberg J."/>
            <person name="Griggs A."/>
            <person name="Gujja S."/>
            <person name="Heilman E."/>
            <person name="Heiman D."/>
            <person name="Howarth C."/>
            <person name="Mehta T."/>
            <person name="Neiman D."/>
            <person name="Pearson M."/>
            <person name="Roberts A."/>
            <person name="Saif S."/>
            <person name="Shea T."/>
            <person name="Shenoy N."/>
            <person name="Sisk P."/>
            <person name="Stolte C."/>
            <person name="Sykes S."/>
            <person name="White J."/>
            <person name="Yandava C."/>
            <person name="Haas B."/>
            <person name="Nusbaum C."/>
            <person name="Birren B."/>
        </authorList>
    </citation>
    <scope>NUCLEOTIDE SEQUENCE</scope>
    <source>
        <strain evidence="5">ATCC 30864</strain>
    </source>
</reference>
<keyword evidence="5" id="KW-1185">Reference proteome</keyword>
<dbReference type="InterPro" id="IPR036300">
    <property type="entry name" value="MIR_dom_sf"/>
</dbReference>
<dbReference type="Proteomes" id="UP000008743">
    <property type="component" value="Unassembled WGS sequence"/>
</dbReference>
<evidence type="ECO:0000313" key="5">
    <source>
        <dbReference type="Proteomes" id="UP000008743"/>
    </source>
</evidence>
<dbReference type="CDD" id="cd23293">
    <property type="entry name" value="beta-trefoil_MIR_SDF2_meta"/>
    <property type="match status" value="1"/>
</dbReference>
<feature type="domain" description="MIR" evidence="3">
    <location>
        <begin position="158"/>
        <end position="213"/>
    </location>
</feature>
<evidence type="ECO:0000256" key="1">
    <source>
        <dbReference type="ARBA" id="ARBA00022729"/>
    </source>
</evidence>
<feature type="domain" description="MIR" evidence="3">
    <location>
        <begin position="102"/>
        <end position="157"/>
    </location>
</feature>
<keyword evidence="2" id="KW-0677">Repeat</keyword>
<dbReference type="RefSeq" id="XP_004345090.1">
    <property type="nucleotide sequence ID" value="XM_004345040.2"/>
</dbReference>
<dbReference type="GO" id="GO:0016757">
    <property type="term" value="F:glycosyltransferase activity"/>
    <property type="evidence" value="ECO:0007669"/>
    <property type="project" value="UniProtKB-KW"/>
</dbReference>
<dbReference type="PANTHER" id="PTHR46809">
    <property type="entry name" value="STROMAL CELL-DERIVED FACTOR 2-LIKE PROTEIN"/>
    <property type="match status" value="1"/>
</dbReference>
<dbReference type="Gene3D" id="2.80.10.50">
    <property type="match status" value="1"/>
</dbReference>
<keyword evidence="1" id="KW-0732">Signal</keyword>
<gene>
    <name evidence="4" type="ORF">CAOG_006341</name>
</gene>
<dbReference type="PANTHER" id="PTHR46809:SF2">
    <property type="entry name" value="GH21273P"/>
    <property type="match status" value="1"/>
</dbReference>
<dbReference type="InterPro" id="IPR016093">
    <property type="entry name" value="MIR_motif"/>
</dbReference>
<evidence type="ECO:0000313" key="4">
    <source>
        <dbReference type="EMBL" id="KJE95958.1"/>
    </source>
</evidence>
<dbReference type="EMBL" id="KE346370">
    <property type="protein sequence ID" value="KJE95958.1"/>
    <property type="molecule type" value="Genomic_DNA"/>
</dbReference>
<feature type="domain" description="MIR" evidence="3">
    <location>
        <begin position="40"/>
        <end position="94"/>
    </location>
</feature>
<dbReference type="InParanoid" id="A0A0D2WV25"/>
<keyword evidence="4" id="KW-0328">Glycosyltransferase</keyword>
<dbReference type="OrthoDB" id="5588846at2759"/>
<dbReference type="Pfam" id="PF02815">
    <property type="entry name" value="MIR"/>
    <property type="match status" value="1"/>
</dbReference>
<name>A0A0D2WV25_CAPO3</name>
<proteinExistence type="predicted"/>
<dbReference type="OMA" id="KPQHGTR"/>
<dbReference type="STRING" id="595528.A0A0D2WV25"/>
<dbReference type="SUPFAM" id="SSF82109">
    <property type="entry name" value="MIR domain"/>
    <property type="match status" value="1"/>
</dbReference>
<dbReference type="PROSITE" id="PS50919">
    <property type="entry name" value="MIR"/>
    <property type="match status" value="3"/>
</dbReference>
<organism evidence="4 5">
    <name type="scientific">Capsaspora owczarzaki (strain ATCC 30864)</name>
    <dbReference type="NCBI Taxonomy" id="595528"/>
    <lineage>
        <taxon>Eukaryota</taxon>
        <taxon>Filasterea</taxon>
        <taxon>Capsaspora</taxon>
    </lineage>
</organism>
<dbReference type="AlphaFoldDB" id="A0A0D2WV25"/>